<gene>
    <name evidence="3" type="ORF">ACFQHR_01515</name>
</gene>
<evidence type="ECO:0000256" key="2">
    <source>
        <dbReference type="SAM" id="SignalP"/>
    </source>
</evidence>
<proteinExistence type="predicted"/>
<evidence type="ECO:0000313" key="4">
    <source>
        <dbReference type="Proteomes" id="UP001596405"/>
    </source>
</evidence>
<keyword evidence="2" id="KW-0732">Signal</keyword>
<name>A0ABW2DEK1_9BACT</name>
<sequence>MRKHIPFILISALLLSFSPVLDAQGTGVTTVTEQQGPIFGKKKNKMKKAKPKRSKANKSKSSKKVKLRKGKPVNRG</sequence>
<protein>
    <submittedName>
        <fullName evidence="3">Uncharacterized protein</fullName>
    </submittedName>
</protein>
<feature type="signal peptide" evidence="2">
    <location>
        <begin position="1"/>
        <end position="23"/>
    </location>
</feature>
<dbReference type="Proteomes" id="UP001596405">
    <property type="component" value="Unassembled WGS sequence"/>
</dbReference>
<comment type="caution">
    <text evidence="3">The sequence shown here is derived from an EMBL/GenBank/DDBJ whole genome shotgun (WGS) entry which is preliminary data.</text>
</comment>
<feature type="compositionally biased region" description="Basic residues" evidence="1">
    <location>
        <begin position="40"/>
        <end position="76"/>
    </location>
</feature>
<accession>A0ABW2DEK1</accession>
<dbReference type="EMBL" id="JBHSYQ010000003">
    <property type="protein sequence ID" value="MFC6996277.1"/>
    <property type="molecule type" value="Genomic_DNA"/>
</dbReference>
<organism evidence="3 4">
    <name type="scientific">Rufibacter roseus</name>
    <dbReference type="NCBI Taxonomy" id="1567108"/>
    <lineage>
        <taxon>Bacteria</taxon>
        <taxon>Pseudomonadati</taxon>
        <taxon>Bacteroidota</taxon>
        <taxon>Cytophagia</taxon>
        <taxon>Cytophagales</taxon>
        <taxon>Hymenobacteraceae</taxon>
        <taxon>Rufibacter</taxon>
    </lineage>
</organism>
<dbReference type="RefSeq" id="WP_066619952.1">
    <property type="nucleotide sequence ID" value="NZ_JBHSYQ010000003.1"/>
</dbReference>
<feature type="region of interest" description="Disordered" evidence="1">
    <location>
        <begin position="32"/>
        <end position="76"/>
    </location>
</feature>
<evidence type="ECO:0000256" key="1">
    <source>
        <dbReference type="SAM" id="MobiDB-lite"/>
    </source>
</evidence>
<keyword evidence="4" id="KW-1185">Reference proteome</keyword>
<feature type="chain" id="PRO_5046321790" evidence="2">
    <location>
        <begin position="24"/>
        <end position="76"/>
    </location>
</feature>
<reference evidence="4" key="1">
    <citation type="journal article" date="2019" name="Int. J. Syst. Evol. Microbiol.">
        <title>The Global Catalogue of Microorganisms (GCM) 10K type strain sequencing project: providing services to taxonomists for standard genome sequencing and annotation.</title>
        <authorList>
            <consortium name="The Broad Institute Genomics Platform"/>
            <consortium name="The Broad Institute Genome Sequencing Center for Infectious Disease"/>
            <person name="Wu L."/>
            <person name="Ma J."/>
        </authorList>
    </citation>
    <scope>NUCLEOTIDE SEQUENCE [LARGE SCALE GENOMIC DNA]</scope>
    <source>
        <strain evidence="4">CGMCC 4.7393</strain>
    </source>
</reference>
<evidence type="ECO:0000313" key="3">
    <source>
        <dbReference type="EMBL" id="MFC6996277.1"/>
    </source>
</evidence>